<protein>
    <submittedName>
        <fullName evidence="1">Jg17782 protein</fullName>
    </submittedName>
</protein>
<accession>A0A8S4RAD7</accession>
<evidence type="ECO:0000313" key="2">
    <source>
        <dbReference type="Proteomes" id="UP000838756"/>
    </source>
</evidence>
<dbReference type="EMBL" id="CAKXAJ010024942">
    <property type="protein sequence ID" value="CAH2233155.1"/>
    <property type="molecule type" value="Genomic_DNA"/>
</dbReference>
<evidence type="ECO:0000313" key="1">
    <source>
        <dbReference type="EMBL" id="CAH2233155.1"/>
    </source>
</evidence>
<gene>
    <name evidence="1" type="primary">jg17782</name>
    <name evidence="1" type="ORF">PAEG_LOCUS11282</name>
</gene>
<keyword evidence="2" id="KW-1185">Reference proteome</keyword>
<dbReference type="AlphaFoldDB" id="A0A8S4RAD7"/>
<name>A0A8S4RAD7_9NEOP</name>
<proteinExistence type="predicted"/>
<dbReference type="Proteomes" id="UP000838756">
    <property type="component" value="Unassembled WGS sequence"/>
</dbReference>
<organism evidence="1 2">
    <name type="scientific">Pararge aegeria aegeria</name>
    <dbReference type="NCBI Taxonomy" id="348720"/>
    <lineage>
        <taxon>Eukaryota</taxon>
        <taxon>Metazoa</taxon>
        <taxon>Ecdysozoa</taxon>
        <taxon>Arthropoda</taxon>
        <taxon>Hexapoda</taxon>
        <taxon>Insecta</taxon>
        <taxon>Pterygota</taxon>
        <taxon>Neoptera</taxon>
        <taxon>Endopterygota</taxon>
        <taxon>Lepidoptera</taxon>
        <taxon>Glossata</taxon>
        <taxon>Ditrysia</taxon>
        <taxon>Papilionoidea</taxon>
        <taxon>Nymphalidae</taxon>
        <taxon>Satyrinae</taxon>
        <taxon>Satyrini</taxon>
        <taxon>Parargina</taxon>
        <taxon>Pararge</taxon>
    </lineage>
</organism>
<reference evidence="1" key="1">
    <citation type="submission" date="2022-03" db="EMBL/GenBank/DDBJ databases">
        <authorList>
            <person name="Lindestad O."/>
        </authorList>
    </citation>
    <scope>NUCLEOTIDE SEQUENCE</scope>
</reference>
<sequence>MRIRKEDSNRFVQFLEHTHVNRLVSRDVKMLKRERDRAVIYNGDKDSTIGVKVGLVGIMLWTGRDIFCGLTCEHVRARRAQAVVLRGGSGPVKLRYQLQPQRQLMPAVVALQAQLGACATRPVSTPSTTARE</sequence>
<comment type="caution">
    <text evidence="1">The sequence shown here is derived from an EMBL/GenBank/DDBJ whole genome shotgun (WGS) entry which is preliminary data.</text>
</comment>